<organism evidence="2 3">
    <name type="scientific">Akanthomyces lecanii RCEF 1005</name>
    <dbReference type="NCBI Taxonomy" id="1081108"/>
    <lineage>
        <taxon>Eukaryota</taxon>
        <taxon>Fungi</taxon>
        <taxon>Dikarya</taxon>
        <taxon>Ascomycota</taxon>
        <taxon>Pezizomycotina</taxon>
        <taxon>Sordariomycetes</taxon>
        <taxon>Hypocreomycetidae</taxon>
        <taxon>Hypocreales</taxon>
        <taxon>Cordycipitaceae</taxon>
        <taxon>Akanthomyces</taxon>
        <taxon>Cordyceps confragosa</taxon>
    </lineage>
</organism>
<keyword evidence="3" id="KW-1185">Reference proteome</keyword>
<accession>A0A168GRQ8</accession>
<dbReference type="OrthoDB" id="10469889at2759"/>
<evidence type="ECO:0000313" key="2">
    <source>
        <dbReference type="EMBL" id="OAA76834.1"/>
    </source>
</evidence>
<feature type="signal peptide" evidence="1">
    <location>
        <begin position="1"/>
        <end position="18"/>
    </location>
</feature>
<dbReference type="EMBL" id="AZHF01000004">
    <property type="protein sequence ID" value="OAA76834.1"/>
    <property type="molecule type" value="Genomic_DNA"/>
</dbReference>
<name>A0A168GRQ8_CORDF</name>
<reference evidence="2 3" key="1">
    <citation type="journal article" date="2016" name="Genome Biol. Evol.">
        <title>Divergent and convergent evolution of fungal pathogenicity.</title>
        <authorList>
            <person name="Shang Y."/>
            <person name="Xiao G."/>
            <person name="Zheng P."/>
            <person name="Cen K."/>
            <person name="Zhan S."/>
            <person name="Wang C."/>
        </authorList>
    </citation>
    <scope>NUCLEOTIDE SEQUENCE [LARGE SCALE GENOMIC DNA]</scope>
    <source>
        <strain evidence="2 3">RCEF 1005</strain>
    </source>
</reference>
<proteinExistence type="predicted"/>
<sequence length="66" mass="6730">MKLITIAASTLLVGLALATSPPKPDGTDCPHTGKPPVKECPLGQHLEFNAFNPGGPPVCIPDGAVQ</sequence>
<comment type="caution">
    <text evidence="2">The sequence shown here is derived from an EMBL/GenBank/DDBJ whole genome shotgun (WGS) entry which is preliminary data.</text>
</comment>
<gene>
    <name evidence="2" type="ORF">LEL_06518</name>
</gene>
<dbReference type="AlphaFoldDB" id="A0A168GRQ8"/>
<dbReference type="Proteomes" id="UP000076881">
    <property type="component" value="Unassembled WGS sequence"/>
</dbReference>
<evidence type="ECO:0000313" key="3">
    <source>
        <dbReference type="Proteomes" id="UP000076881"/>
    </source>
</evidence>
<feature type="chain" id="PRO_5007897263" evidence="1">
    <location>
        <begin position="19"/>
        <end position="66"/>
    </location>
</feature>
<keyword evidence="1" id="KW-0732">Signal</keyword>
<evidence type="ECO:0000256" key="1">
    <source>
        <dbReference type="SAM" id="SignalP"/>
    </source>
</evidence>
<protein>
    <submittedName>
        <fullName evidence="2">Uncharacterized protein</fullName>
    </submittedName>
</protein>